<reference evidence="1" key="2">
    <citation type="journal article" date="2015" name="Fish Shellfish Immunol.">
        <title>Early steps in the European eel (Anguilla anguilla)-Vibrio vulnificus interaction in the gills: Role of the RtxA13 toxin.</title>
        <authorList>
            <person name="Callol A."/>
            <person name="Pajuelo D."/>
            <person name="Ebbesson L."/>
            <person name="Teles M."/>
            <person name="MacKenzie S."/>
            <person name="Amaro C."/>
        </authorList>
    </citation>
    <scope>NUCLEOTIDE SEQUENCE</scope>
</reference>
<dbReference type="AlphaFoldDB" id="A0A0E9XHS6"/>
<evidence type="ECO:0000313" key="1">
    <source>
        <dbReference type="EMBL" id="JAI01997.1"/>
    </source>
</evidence>
<name>A0A0E9XHS6_ANGAN</name>
<reference evidence="1" key="1">
    <citation type="submission" date="2014-11" db="EMBL/GenBank/DDBJ databases">
        <authorList>
            <person name="Amaro Gonzalez C."/>
        </authorList>
    </citation>
    <scope>NUCLEOTIDE SEQUENCE</scope>
</reference>
<protein>
    <submittedName>
        <fullName evidence="1">Uncharacterized protein</fullName>
    </submittedName>
</protein>
<organism evidence="1">
    <name type="scientific">Anguilla anguilla</name>
    <name type="common">European freshwater eel</name>
    <name type="synonym">Muraena anguilla</name>
    <dbReference type="NCBI Taxonomy" id="7936"/>
    <lineage>
        <taxon>Eukaryota</taxon>
        <taxon>Metazoa</taxon>
        <taxon>Chordata</taxon>
        <taxon>Craniata</taxon>
        <taxon>Vertebrata</taxon>
        <taxon>Euteleostomi</taxon>
        <taxon>Actinopterygii</taxon>
        <taxon>Neopterygii</taxon>
        <taxon>Teleostei</taxon>
        <taxon>Anguilliformes</taxon>
        <taxon>Anguillidae</taxon>
        <taxon>Anguilla</taxon>
    </lineage>
</organism>
<sequence>MQAFARQAKPITTYEGLCGNYIQTLQSLLRKQKHVQKNTQSPAVDWLCVHCLVVDTLNSLICVCEFVLKHVPS</sequence>
<proteinExistence type="predicted"/>
<dbReference type="EMBL" id="GBXM01006581">
    <property type="protein sequence ID" value="JAI01997.1"/>
    <property type="molecule type" value="Transcribed_RNA"/>
</dbReference>
<accession>A0A0E9XHS6</accession>